<dbReference type="EMBL" id="JARJCM010000153">
    <property type="protein sequence ID" value="KAJ7025444.1"/>
    <property type="molecule type" value="Genomic_DNA"/>
</dbReference>
<organism evidence="2 3">
    <name type="scientific">Mycena alexandri</name>
    <dbReference type="NCBI Taxonomy" id="1745969"/>
    <lineage>
        <taxon>Eukaryota</taxon>
        <taxon>Fungi</taxon>
        <taxon>Dikarya</taxon>
        <taxon>Basidiomycota</taxon>
        <taxon>Agaricomycotina</taxon>
        <taxon>Agaricomycetes</taxon>
        <taxon>Agaricomycetidae</taxon>
        <taxon>Agaricales</taxon>
        <taxon>Marasmiineae</taxon>
        <taxon>Mycenaceae</taxon>
        <taxon>Mycena</taxon>
    </lineage>
</organism>
<reference evidence="2" key="1">
    <citation type="submission" date="2023-03" db="EMBL/GenBank/DDBJ databases">
        <title>Massive genome expansion in bonnet fungi (Mycena s.s.) driven by repeated elements and novel gene families across ecological guilds.</title>
        <authorList>
            <consortium name="Lawrence Berkeley National Laboratory"/>
            <person name="Harder C.B."/>
            <person name="Miyauchi S."/>
            <person name="Viragh M."/>
            <person name="Kuo A."/>
            <person name="Thoen E."/>
            <person name="Andreopoulos B."/>
            <person name="Lu D."/>
            <person name="Skrede I."/>
            <person name="Drula E."/>
            <person name="Henrissat B."/>
            <person name="Morin E."/>
            <person name="Kohler A."/>
            <person name="Barry K."/>
            <person name="LaButti K."/>
            <person name="Morin E."/>
            <person name="Salamov A."/>
            <person name="Lipzen A."/>
            <person name="Mereny Z."/>
            <person name="Hegedus B."/>
            <person name="Baldrian P."/>
            <person name="Stursova M."/>
            <person name="Weitz H."/>
            <person name="Taylor A."/>
            <person name="Grigoriev I.V."/>
            <person name="Nagy L.G."/>
            <person name="Martin F."/>
            <person name="Kauserud H."/>
        </authorList>
    </citation>
    <scope>NUCLEOTIDE SEQUENCE</scope>
    <source>
        <strain evidence="2">CBHHK200</strain>
    </source>
</reference>
<feature type="compositionally biased region" description="Basic residues" evidence="1">
    <location>
        <begin position="244"/>
        <end position="254"/>
    </location>
</feature>
<evidence type="ECO:0000256" key="1">
    <source>
        <dbReference type="SAM" id="MobiDB-lite"/>
    </source>
</evidence>
<sequence>MQYHPILDHWARAVPPGLPEPRIINGGLYAGHGCHEFTSPYWSPACSPTIPLTEWWNEERDIKNTFQAVYPVSPPHPLFLRDTRRLIGHLACAHTIYLVRVVYHREAERVAAAGLAVEEVFIRDAMRPLLATEYLSAWLNLPAWQVFRLGAGWSAKFPEEAMLYHNDELAVTDQVWSGHTSYDDTGAWDTTPLPDDSGGWGGTGLSMGWASWGTDNSWPAGGGWDQPGPRRGRQYPKNLGRPFHPPRRGNHRRLVSPLKHYSF</sequence>
<dbReference type="AlphaFoldDB" id="A0AAD6SCP8"/>
<name>A0AAD6SCP8_9AGAR</name>
<dbReference type="Proteomes" id="UP001218188">
    <property type="component" value="Unassembled WGS sequence"/>
</dbReference>
<proteinExistence type="predicted"/>
<evidence type="ECO:0000313" key="2">
    <source>
        <dbReference type="EMBL" id="KAJ7025444.1"/>
    </source>
</evidence>
<evidence type="ECO:0000313" key="3">
    <source>
        <dbReference type="Proteomes" id="UP001218188"/>
    </source>
</evidence>
<protein>
    <submittedName>
        <fullName evidence="2">Uncharacterized protein</fullName>
    </submittedName>
</protein>
<keyword evidence="3" id="KW-1185">Reference proteome</keyword>
<comment type="caution">
    <text evidence="2">The sequence shown here is derived from an EMBL/GenBank/DDBJ whole genome shotgun (WGS) entry which is preliminary data.</text>
</comment>
<accession>A0AAD6SCP8</accession>
<feature type="region of interest" description="Disordered" evidence="1">
    <location>
        <begin position="218"/>
        <end position="263"/>
    </location>
</feature>
<gene>
    <name evidence="2" type="ORF">C8F04DRAFT_1269181</name>
</gene>